<comment type="caution">
    <text evidence="13">The sequence shown here is derived from an EMBL/GenBank/DDBJ whole genome shotgun (WGS) entry which is preliminary data.</text>
</comment>
<feature type="domain" description="Peptidase M20 dimerisation" evidence="12">
    <location>
        <begin position="224"/>
        <end position="333"/>
    </location>
</feature>
<keyword evidence="4" id="KW-0963">Cytoplasm</keyword>
<feature type="binding site" evidence="10">
    <location>
        <position position="148"/>
    </location>
    <ligand>
        <name>Zn(2+)</name>
        <dbReference type="ChEBI" id="CHEBI:29105"/>
        <label>1</label>
    </ligand>
</feature>
<dbReference type="PROSITE" id="PS00758">
    <property type="entry name" value="ARGE_DAPE_CPG2_1"/>
    <property type="match status" value="1"/>
</dbReference>
<accession>A0A2C9W858</accession>
<dbReference type="GO" id="GO:0005737">
    <property type="term" value="C:cytoplasm"/>
    <property type="evidence" value="ECO:0007669"/>
    <property type="project" value="UniProtKB-SubCell"/>
</dbReference>
<organism evidence="13 14">
    <name type="scientific">Manihot esculenta</name>
    <name type="common">Cassava</name>
    <name type="synonym">Jatropha manihot</name>
    <dbReference type="NCBI Taxonomy" id="3983"/>
    <lineage>
        <taxon>Eukaryota</taxon>
        <taxon>Viridiplantae</taxon>
        <taxon>Streptophyta</taxon>
        <taxon>Embryophyta</taxon>
        <taxon>Tracheophyta</taxon>
        <taxon>Spermatophyta</taxon>
        <taxon>Magnoliopsida</taxon>
        <taxon>eudicotyledons</taxon>
        <taxon>Gunneridae</taxon>
        <taxon>Pentapetalae</taxon>
        <taxon>rosids</taxon>
        <taxon>fabids</taxon>
        <taxon>Malpighiales</taxon>
        <taxon>Euphorbiaceae</taxon>
        <taxon>Crotonoideae</taxon>
        <taxon>Manihoteae</taxon>
        <taxon>Manihot</taxon>
    </lineage>
</organism>
<evidence type="ECO:0000256" key="2">
    <source>
        <dbReference type="ARBA" id="ARBA00006247"/>
    </source>
</evidence>
<dbReference type="EC" id="3.5.1.14" evidence="3"/>
<dbReference type="InterPro" id="IPR052083">
    <property type="entry name" value="Aminoacylase-1_M20A"/>
</dbReference>
<dbReference type="InterPro" id="IPR011650">
    <property type="entry name" value="Peptidase_M20_dimer"/>
</dbReference>
<evidence type="ECO:0000256" key="8">
    <source>
        <dbReference type="ARBA" id="ARBA00029656"/>
    </source>
</evidence>
<evidence type="ECO:0000256" key="1">
    <source>
        <dbReference type="ARBA" id="ARBA00004496"/>
    </source>
</evidence>
<dbReference type="Gramene" id="Manes.03G096900.1.v8.1">
    <property type="protein sequence ID" value="Manes.03G096900.1.v8.1.CDS"/>
    <property type="gene ID" value="Manes.03G096900.v8.1"/>
</dbReference>
<dbReference type="Proteomes" id="UP000091857">
    <property type="component" value="Chromosome 3"/>
</dbReference>
<dbReference type="GO" id="GO:0046872">
    <property type="term" value="F:metal ion binding"/>
    <property type="evidence" value="ECO:0007669"/>
    <property type="project" value="UniProtKB-KW"/>
</dbReference>
<evidence type="ECO:0000259" key="12">
    <source>
        <dbReference type="Pfam" id="PF07687"/>
    </source>
</evidence>
<dbReference type="Pfam" id="PF07687">
    <property type="entry name" value="M20_dimer"/>
    <property type="match status" value="1"/>
</dbReference>
<dbReference type="Gene3D" id="3.30.70.360">
    <property type="match status" value="1"/>
</dbReference>
<comment type="cofactor">
    <cofactor evidence="10">
        <name>Zn(2+)</name>
        <dbReference type="ChEBI" id="CHEBI:29105"/>
    </cofactor>
    <text evidence="10">Binds 2 Zn(2+) ions per subunit.</text>
</comment>
<feature type="active site" description="Proton acceptor" evidence="9">
    <location>
        <position position="182"/>
    </location>
</feature>
<feature type="binding site" evidence="10">
    <location>
        <position position="148"/>
    </location>
    <ligand>
        <name>Zn(2+)</name>
        <dbReference type="ChEBI" id="CHEBI:29105"/>
        <label>2</label>
    </ligand>
</feature>
<dbReference type="Gene3D" id="3.40.630.10">
    <property type="entry name" value="Zn peptidases"/>
    <property type="match status" value="1"/>
</dbReference>
<dbReference type="PROSITE" id="PS00759">
    <property type="entry name" value="ARGE_DAPE_CPG2_2"/>
    <property type="match status" value="1"/>
</dbReference>
<dbReference type="Gene3D" id="1.10.150.900">
    <property type="match status" value="1"/>
</dbReference>
<dbReference type="SUPFAM" id="SSF53187">
    <property type="entry name" value="Zn-dependent exopeptidases"/>
    <property type="match status" value="1"/>
</dbReference>
<evidence type="ECO:0000313" key="13">
    <source>
        <dbReference type="EMBL" id="OAY54724.1"/>
    </source>
</evidence>
<keyword evidence="14" id="KW-1185">Reference proteome</keyword>
<name>A0A2C9W858_MANES</name>
<dbReference type="CDD" id="cd05646">
    <property type="entry name" value="M20_AcylaseI_like"/>
    <property type="match status" value="1"/>
</dbReference>
<keyword evidence="5 10" id="KW-0479">Metal-binding</keyword>
<dbReference type="OrthoDB" id="3064516at2759"/>
<dbReference type="AlphaFoldDB" id="A0A2C9W858"/>
<dbReference type="GO" id="GO:0006520">
    <property type="term" value="P:amino acid metabolic process"/>
    <property type="evidence" value="ECO:0007669"/>
    <property type="project" value="InterPro"/>
</dbReference>
<evidence type="ECO:0000256" key="3">
    <source>
        <dbReference type="ARBA" id="ARBA00011913"/>
    </source>
</evidence>
<dbReference type="FunFam" id="3.40.630.10:FF:000019">
    <property type="entry name" value="Aminoacylase 1"/>
    <property type="match status" value="1"/>
</dbReference>
<feature type="binding site" evidence="10">
    <location>
        <position position="115"/>
    </location>
    <ligand>
        <name>Zn(2+)</name>
        <dbReference type="ChEBI" id="CHEBI:29105"/>
        <label>1</label>
    </ligand>
</feature>
<dbReference type="PANTHER" id="PTHR45892">
    <property type="entry name" value="AMINOACYLASE-1"/>
    <property type="match status" value="1"/>
</dbReference>
<dbReference type="SUPFAM" id="SSF55031">
    <property type="entry name" value="Bacterial exopeptidase dimerisation domain"/>
    <property type="match status" value="1"/>
</dbReference>
<dbReference type="NCBIfam" id="TIGR01880">
    <property type="entry name" value="Ac-peptdase-euk"/>
    <property type="match status" value="1"/>
</dbReference>
<dbReference type="OMA" id="MRFRASQ"/>
<feature type="chain" id="PRO_5012429078" description="N-acyl-aliphatic-L-amino acid amidohydrolase" evidence="11">
    <location>
        <begin position="32"/>
        <end position="460"/>
    </location>
</feature>
<dbReference type="EMBL" id="CM004389">
    <property type="protein sequence ID" value="OAY54724.1"/>
    <property type="molecule type" value="Genomic_DNA"/>
</dbReference>
<keyword evidence="6" id="KW-0378">Hydrolase</keyword>
<comment type="subcellular location">
    <subcellularLocation>
        <location evidence="1">Cytoplasm</location>
    </subcellularLocation>
</comment>
<evidence type="ECO:0000256" key="4">
    <source>
        <dbReference type="ARBA" id="ARBA00022490"/>
    </source>
</evidence>
<dbReference type="STRING" id="3983.A0A2C9W858"/>
<dbReference type="InterPro" id="IPR010159">
    <property type="entry name" value="N-acyl_aa_amidohydrolase"/>
</dbReference>
<dbReference type="Pfam" id="PF01546">
    <property type="entry name" value="Peptidase_M20"/>
    <property type="match status" value="1"/>
</dbReference>
<protein>
    <recommendedName>
        <fullName evidence="3">N-acyl-aliphatic-L-amino acid amidohydrolase</fullName>
        <ecNumber evidence="3">3.5.1.14</ecNumber>
    </recommendedName>
    <alternativeName>
        <fullName evidence="8">N-acyl-L-amino-acid amidohydrolase</fullName>
    </alternativeName>
</protein>
<evidence type="ECO:0000256" key="7">
    <source>
        <dbReference type="ARBA" id="ARBA00022833"/>
    </source>
</evidence>
<evidence type="ECO:0000313" key="14">
    <source>
        <dbReference type="Proteomes" id="UP000091857"/>
    </source>
</evidence>
<keyword evidence="7 10" id="KW-0862">Zinc</keyword>
<evidence type="ECO:0000256" key="9">
    <source>
        <dbReference type="PIRSR" id="PIRSR036696-1"/>
    </source>
</evidence>
<feature type="binding site" evidence="10">
    <location>
        <position position="183"/>
    </location>
    <ligand>
        <name>Zn(2+)</name>
        <dbReference type="ChEBI" id="CHEBI:29105"/>
        <label>2</label>
    </ligand>
</feature>
<dbReference type="InterPro" id="IPR001261">
    <property type="entry name" value="ArgE/DapE_CS"/>
</dbReference>
<evidence type="ECO:0000256" key="6">
    <source>
        <dbReference type="ARBA" id="ARBA00022801"/>
    </source>
</evidence>
<dbReference type="PIRSF" id="PIRSF036696">
    <property type="entry name" value="ACY-1"/>
    <property type="match status" value="1"/>
</dbReference>
<evidence type="ECO:0000256" key="11">
    <source>
        <dbReference type="SAM" id="SignalP"/>
    </source>
</evidence>
<sequence>MDYPLLTSFSSTNRSLFLFLFLFVLLNTCLLLPNPGVAVAEDESSAVISRFQQYLQIDTAQPSPRYQEAADFLISQAKSIGLESQIIEFAVGKPLVLLKWAGSDPTLPSILLYSHTDVVPVEQHKWAYPAFSAQLDSHGNIYARGAQDMKCVGMQYLEAVRRLKSSGFQPVRSIYLCFAPDEEINGHDGAEKFADSDIFKTINVGIVLDEGLASPTEKYRAFYAERSPWWLAIKATGSPGHGSRLYDNSAMENLLKSIESVRRFRASQFDLVKSGLKEEGEVISVNMVFLKAGTPSPTGFVMNVQPSEAEAGFDIRVPPTADPEALERRIAEEWAPVSRNMTYEFKSKATVYDKFGRPLITKTNSNPWWVLLEEAVRKANGKLGKPEIFPAATDSRHFRFRGLPAIGFSPMANTPVLLHDHNEFLNKAEYLKGVEIYESIIKAYASYAEHASNEGTKDEL</sequence>
<reference evidence="14" key="1">
    <citation type="journal article" date="2016" name="Nat. Biotechnol.">
        <title>Sequencing wild and cultivated cassava and related species reveals extensive interspecific hybridization and genetic diversity.</title>
        <authorList>
            <person name="Bredeson J.V."/>
            <person name="Lyons J.B."/>
            <person name="Prochnik S.E."/>
            <person name="Wu G.A."/>
            <person name="Ha C.M."/>
            <person name="Edsinger-Gonzales E."/>
            <person name="Grimwood J."/>
            <person name="Schmutz J."/>
            <person name="Rabbi I.Y."/>
            <person name="Egesi C."/>
            <person name="Nauluvula P."/>
            <person name="Lebot V."/>
            <person name="Ndunguru J."/>
            <person name="Mkamilo G."/>
            <person name="Bart R.S."/>
            <person name="Setter T.L."/>
            <person name="Gleadow R.M."/>
            <person name="Kulakow P."/>
            <person name="Ferguson M.E."/>
            <person name="Rounsley S."/>
            <person name="Rokhsar D.S."/>
        </authorList>
    </citation>
    <scope>NUCLEOTIDE SEQUENCE [LARGE SCALE GENOMIC DNA]</scope>
    <source>
        <strain evidence="14">cv. AM560-2</strain>
    </source>
</reference>
<dbReference type="PANTHER" id="PTHR45892:SF1">
    <property type="entry name" value="AMINOACYLASE-1"/>
    <property type="match status" value="1"/>
</dbReference>
<feature type="active site" evidence="9">
    <location>
        <position position="117"/>
    </location>
</feature>
<evidence type="ECO:0000256" key="10">
    <source>
        <dbReference type="PIRSR" id="PIRSR036696-2"/>
    </source>
</evidence>
<feature type="binding site" evidence="10">
    <location>
        <position position="210"/>
    </location>
    <ligand>
        <name>Zn(2+)</name>
        <dbReference type="ChEBI" id="CHEBI:29105"/>
        <label>1</label>
    </ligand>
</feature>
<dbReference type="GO" id="GO:0004046">
    <property type="term" value="F:aminoacylase activity"/>
    <property type="evidence" value="ECO:0000318"/>
    <property type="project" value="GO_Central"/>
</dbReference>
<dbReference type="InterPro" id="IPR036264">
    <property type="entry name" value="Bact_exopeptidase_dim_dom"/>
</dbReference>
<proteinExistence type="inferred from homology"/>
<dbReference type="InterPro" id="IPR002933">
    <property type="entry name" value="Peptidase_M20"/>
</dbReference>
<feature type="signal peptide" evidence="11">
    <location>
        <begin position="1"/>
        <end position="31"/>
    </location>
</feature>
<gene>
    <name evidence="13" type="ORF">MANES_03G096900v8</name>
</gene>
<keyword evidence="11" id="KW-0732">Signal</keyword>
<feature type="binding site" evidence="10">
    <location>
        <position position="419"/>
    </location>
    <ligand>
        <name>Zn(2+)</name>
        <dbReference type="ChEBI" id="CHEBI:29105"/>
        <label>2</label>
    </ligand>
</feature>
<dbReference type="FunFam" id="3.30.70.360:FF:000009">
    <property type="entry name" value="aminoacylase-1 isoform X1"/>
    <property type="match status" value="1"/>
</dbReference>
<comment type="similarity">
    <text evidence="2">Belongs to the peptidase M20A family.</text>
</comment>
<evidence type="ECO:0000256" key="5">
    <source>
        <dbReference type="ARBA" id="ARBA00022723"/>
    </source>
</evidence>
<dbReference type="FunFam" id="1.10.150.900:FF:000001">
    <property type="entry name" value="Aminoacylase-1, putative"/>
    <property type="match status" value="1"/>
</dbReference>